<dbReference type="AlphaFoldDB" id="A0A0F9WQP0"/>
<dbReference type="Gene3D" id="3.10.450.710">
    <property type="entry name" value="Tgt2/MlaC"/>
    <property type="match status" value="1"/>
</dbReference>
<dbReference type="PIRSF" id="PIRSF004649">
    <property type="entry name" value="MlaC"/>
    <property type="match status" value="1"/>
</dbReference>
<name>A0A0F9WQP0_9ZZZZ</name>
<evidence type="ECO:0008006" key="2">
    <source>
        <dbReference type="Google" id="ProtNLM"/>
    </source>
</evidence>
<reference evidence="1" key="1">
    <citation type="journal article" date="2015" name="Nature">
        <title>Complex archaea that bridge the gap between prokaryotes and eukaryotes.</title>
        <authorList>
            <person name="Spang A."/>
            <person name="Saw J.H."/>
            <person name="Jorgensen S.L."/>
            <person name="Zaremba-Niedzwiedzka K."/>
            <person name="Martijn J."/>
            <person name="Lind A.E."/>
            <person name="van Eijk R."/>
            <person name="Schleper C."/>
            <person name="Guy L."/>
            <person name="Ettema T.J."/>
        </authorList>
    </citation>
    <scope>NUCLEOTIDE SEQUENCE</scope>
</reference>
<dbReference type="PANTHER" id="PTHR36573">
    <property type="entry name" value="INTERMEMBRANE PHOSPHOLIPID TRANSPORT SYSTEM BINDING PROTEIN MLAC"/>
    <property type="match status" value="1"/>
</dbReference>
<protein>
    <recommendedName>
        <fullName evidence="2">Toluene tolerance protein</fullName>
    </recommendedName>
</protein>
<evidence type="ECO:0000313" key="1">
    <source>
        <dbReference type="EMBL" id="KKN88526.1"/>
    </source>
</evidence>
<gene>
    <name evidence="1" type="ORF">LCGC14_0248230</name>
</gene>
<dbReference type="Pfam" id="PF05494">
    <property type="entry name" value="MlaC"/>
    <property type="match status" value="1"/>
</dbReference>
<proteinExistence type="predicted"/>
<organism evidence="1">
    <name type="scientific">marine sediment metagenome</name>
    <dbReference type="NCBI Taxonomy" id="412755"/>
    <lineage>
        <taxon>unclassified sequences</taxon>
        <taxon>metagenomes</taxon>
        <taxon>ecological metagenomes</taxon>
    </lineage>
</organism>
<sequence>MRAAVQFMLALIISMPALVQAAPTPQEVVDDTSRKVMAVLDANRETYRNDPDAFVRGLDEVLNPVVDFEGIASSVMTVRYSRSATEEQTQRFIDTFKRSMVQFYGNALLEFKSGEITVLPPNSREPRPDRASVDMQVKAKDGQVYTATYTMTEIDGQWKVRNVIVEGINIGLLFRDQFAQAMKANRNDLDAVIDNWGSVVAKSRETVKKETTE</sequence>
<dbReference type="EMBL" id="LAZR01000128">
    <property type="protein sequence ID" value="KKN88526.1"/>
    <property type="molecule type" value="Genomic_DNA"/>
</dbReference>
<dbReference type="PANTHER" id="PTHR36573:SF1">
    <property type="entry name" value="INTERMEMBRANE PHOSPHOLIPID TRANSPORT SYSTEM BINDING PROTEIN MLAC"/>
    <property type="match status" value="1"/>
</dbReference>
<dbReference type="InterPro" id="IPR008869">
    <property type="entry name" value="MlaC/ttg2D"/>
</dbReference>
<accession>A0A0F9WQP0</accession>
<dbReference type="InterPro" id="IPR042245">
    <property type="entry name" value="Tgt2/MlaC_sf"/>
</dbReference>
<comment type="caution">
    <text evidence="1">The sequence shown here is derived from an EMBL/GenBank/DDBJ whole genome shotgun (WGS) entry which is preliminary data.</text>
</comment>